<evidence type="ECO:0000256" key="2">
    <source>
        <dbReference type="SAM" id="MobiDB-lite"/>
    </source>
</evidence>
<comment type="caution">
    <text evidence="4">The sequence shown here is derived from an EMBL/GenBank/DDBJ whole genome shotgun (WGS) entry which is preliminary data.</text>
</comment>
<feature type="region of interest" description="Disordered" evidence="2">
    <location>
        <begin position="415"/>
        <end position="589"/>
    </location>
</feature>
<dbReference type="PANTHER" id="PTHR33393:SF13">
    <property type="entry name" value="PGA BIOSYNTHESIS PROTEIN CAPA"/>
    <property type="match status" value="1"/>
</dbReference>
<evidence type="ECO:0000259" key="3">
    <source>
        <dbReference type="SMART" id="SM00854"/>
    </source>
</evidence>
<dbReference type="AlphaFoldDB" id="A0A928X2L0"/>
<dbReference type="RefSeq" id="WP_193993242.1">
    <property type="nucleotide sequence ID" value="NZ_JADEXP010000085.1"/>
</dbReference>
<feature type="non-terminal residue" evidence="4">
    <location>
        <position position="1"/>
    </location>
</feature>
<evidence type="ECO:0000313" key="4">
    <source>
        <dbReference type="EMBL" id="MBE9067277.1"/>
    </source>
</evidence>
<evidence type="ECO:0000313" key="5">
    <source>
        <dbReference type="Proteomes" id="UP000615026"/>
    </source>
</evidence>
<feature type="region of interest" description="Disordered" evidence="2">
    <location>
        <begin position="290"/>
        <end position="322"/>
    </location>
</feature>
<dbReference type="PANTHER" id="PTHR33393">
    <property type="entry name" value="POLYGLUTAMINE SYNTHESIS ACCESSORY PROTEIN RV0574C-RELATED"/>
    <property type="match status" value="1"/>
</dbReference>
<feature type="compositionally biased region" description="Polar residues" evidence="2">
    <location>
        <begin position="467"/>
        <end position="476"/>
    </location>
</feature>
<gene>
    <name evidence="4" type="ORF">IQ260_11490</name>
</gene>
<feature type="domain" description="Capsule synthesis protein CapA" evidence="3">
    <location>
        <begin position="8"/>
        <end position="219"/>
    </location>
</feature>
<dbReference type="InterPro" id="IPR052169">
    <property type="entry name" value="CW_Biosynth-Accessory"/>
</dbReference>
<protein>
    <submittedName>
        <fullName evidence="4">CapA family protein</fullName>
    </submittedName>
</protein>
<dbReference type="SUPFAM" id="SSF56300">
    <property type="entry name" value="Metallo-dependent phosphatases"/>
    <property type="match status" value="1"/>
</dbReference>
<dbReference type="EMBL" id="JADEXP010000085">
    <property type="protein sequence ID" value="MBE9067277.1"/>
    <property type="molecule type" value="Genomic_DNA"/>
</dbReference>
<feature type="compositionally biased region" description="Basic and acidic residues" evidence="2">
    <location>
        <begin position="508"/>
        <end position="526"/>
    </location>
</feature>
<dbReference type="Gene3D" id="3.60.21.10">
    <property type="match status" value="1"/>
</dbReference>
<organism evidence="4 5">
    <name type="scientific">Leptolyngbya cf. ectocarpi LEGE 11479</name>
    <dbReference type="NCBI Taxonomy" id="1828722"/>
    <lineage>
        <taxon>Bacteria</taxon>
        <taxon>Bacillati</taxon>
        <taxon>Cyanobacteriota</taxon>
        <taxon>Cyanophyceae</taxon>
        <taxon>Leptolyngbyales</taxon>
        <taxon>Leptolyngbyaceae</taxon>
        <taxon>Leptolyngbya group</taxon>
        <taxon>Leptolyngbya</taxon>
    </lineage>
</organism>
<feature type="region of interest" description="Disordered" evidence="2">
    <location>
        <begin position="366"/>
        <end position="387"/>
    </location>
</feature>
<dbReference type="SMART" id="SM00854">
    <property type="entry name" value="PGA_cap"/>
    <property type="match status" value="1"/>
</dbReference>
<dbReference type="CDD" id="cd07381">
    <property type="entry name" value="MPP_CapA"/>
    <property type="match status" value="1"/>
</dbReference>
<dbReference type="InterPro" id="IPR029052">
    <property type="entry name" value="Metallo-depent_PP-like"/>
</dbReference>
<keyword evidence="5" id="KW-1185">Reference proteome</keyword>
<dbReference type="InterPro" id="IPR019079">
    <property type="entry name" value="Capsule_synth_CapA"/>
</dbReference>
<reference evidence="4" key="1">
    <citation type="submission" date="2020-10" db="EMBL/GenBank/DDBJ databases">
        <authorList>
            <person name="Castelo-Branco R."/>
            <person name="Eusebio N."/>
            <person name="Adriana R."/>
            <person name="Vieira A."/>
            <person name="Brugerolle De Fraissinette N."/>
            <person name="Rezende De Castro R."/>
            <person name="Schneider M.P."/>
            <person name="Vasconcelos V."/>
            <person name="Leao P.N."/>
        </authorList>
    </citation>
    <scope>NUCLEOTIDE SEQUENCE</scope>
    <source>
        <strain evidence="4">LEGE 11479</strain>
    </source>
</reference>
<comment type="similarity">
    <text evidence="1">Belongs to the CapA family.</text>
</comment>
<feature type="compositionally biased region" description="Polar residues" evidence="2">
    <location>
        <begin position="313"/>
        <end position="322"/>
    </location>
</feature>
<dbReference type="Proteomes" id="UP000615026">
    <property type="component" value="Unassembled WGS sequence"/>
</dbReference>
<accession>A0A928X2L0</accession>
<dbReference type="Pfam" id="PF09587">
    <property type="entry name" value="PGA_cap"/>
    <property type="match status" value="1"/>
</dbReference>
<evidence type="ECO:0000256" key="1">
    <source>
        <dbReference type="ARBA" id="ARBA00005662"/>
    </source>
</evidence>
<proteinExistence type="inferred from homology"/>
<sequence length="589" mass="63729">LQTPDAIDQVLGDLDVFQDADVAMVGLGNSLASADTSLQENYLERTRPDAVNALRQGGIDIVGLASDRTMEFGRQGLIETLDTLDSAGIYRVGAGRDYREARRPEVLEVKGQRIAYLSYSPDGETVAASGKAGLNSQERDGIIEDIAALREAVDWVVVNYRWYGELGIEPNDQQVNLSRTAIDAGADLVVGYHPQQLQGAELYKSRPIVYSLGDFIFQDAPLEDHDTATLRVSLRDKQMKVEFLPVSVRGSRPQAAAGETAKSILKQIRQASEALPSPLQFPAILEASSQRDTLLQPEKPTAPLKTLGELEPTTPSDHPSYWNESVPGTDTFAPEMFSPETVSPETISPETVESDFDREAILDLTPGAPDTFYPSTFEPDSFDTTGSEAIETENPAVNSPLDSFNIQSDELDIDSFDSFDSNEKNELSPTPSVPKVAPPLSDIDPKTLPDSSTEQLPFVDTTEAAPNGNSPQVTPQPATPELSAPERNDQILRPSEQPLPEYDVLEDWGEKSSPHKEFSPIEEHLDSLTPAPTLDSGIAPAISVEADTRQLNDNDDDGGGADAISPHDEPLIGPLSQRPAESPSDGSVS</sequence>
<name>A0A928X2L0_LEPEC</name>